<dbReference type="InterPro" id="IPR036709">
    <property type="entry name" value="Autotransporte_beta_dom_sf"/>
</dbReference>
<dbReference type="Proteomes" id="UP000823631">
    <property type="component" value="Unassembled WGS sequence"/>
</dbReference>
<reference evidence="2" key="1">
    <citation type="submission" date="2020-10" db="EMBL/GenBank/DDBJ databases">
        <authorList>
            <person name="Gilroy R."/>
        </authorList>
    </citation>
    <scope>NUCLEOTIDE SEQUENCE</scope>
    <source>
        <strain evidence="2">17213</strain>
    </source>
</reference>
<comment type="caution">
    <text evidence="2">The sequence shown here is derived from an EMBL/GenBank/DDBJ whole genome shotgun (WGS) entry which is preliminary data.</text>
</comment>
<reference evidence="2" key="2">
    <citation type="journal article" date="2021" name="PeerJ">
        <title>Extensive microbial diversity within the chicken gut microbiome revealed by metagenomics and culture.</title>
        <authorList>
            <person name="Gilroy R."/>
            <person name="Ravi A."/>
            <person name="Getino M."/>
            <person name="Pursley I."/>
            <person name="Horton D.L."/>
            <person name="Alikhan N.F."/>
            <person name="Baker D."/>
            <person name="Gharbi K."/>
            <person name="Hall N."/>
            <person name="Watson M."/>
            <person name="Adriaenssens E.M."/>
            <person name="Foster-Nyarko E."/>
            <person name="Jarju S."/>
            <person name="Secka A."/>
            <person name="Antonio M."/>
            <person name="Oren A."/>
            <person name="Chaudhuri R.R."/>
            <person name="La Ragione R."/>
            <person name="Hildebrand F."/>
            <person name="Pallen M.J."/>
        </authorList>
    </citation>
    <scope>NUCLEOTIDE SEQUENCE</scope>
    <source>
        <strain evidence="2">17213</strain>
    </source>
</reference>
<dbReference type="PROSITE" id="PS51208">
    <property type="entry name" value="AUTOTRANSPORTER"/>
    <property type="match status" value="1"/>
</dbReference>
<dbReference type="SUPFAM" id="SSF103515">
    <property type="entry name" value="Autotransporter"/>
    <property type="match status" value="1"/>
</dbReference>
<accession>A0A9D9DAB0</accession>
<gene>
    <name evidence="2" type="ORF">IAB19_03005</name>
</gene>
<dbReference type="Pfam" id="PF03797">
    <property type="entry name" value="Autotransporter"/>
    <property type="match status" value="1"/>
</dbReference>
<feature type="domain" description="Autotransporter" evidence="1">
    <location>
        <begin position="7"/>
        <end position="288"/>
    </location>
</feature>
<dbReference type="InterPro" id="IPR005546">
    <property type="entry name" value="Autotransporte_beta"/>
</dbReference>
<sequence length="288" mass="30711">SSLIFADNADGCGLWFSPVYKSHDSDDFDAQGVDYGADIDLYGAALGVDYTTSFGLRFGGFFNVGAGDADSKGVADDVSNDFDYFGVGLYGGMNFGKLGLSADLGYTQVDNDIDMSNHGYHGMADTSASTDTSAFTAGLRAEYKFELHALDITPHLGLRYTNLDMDNYSVKADKRYASTSADSMNVFSIPVGVTFSKEIAAGQWLVKPVFDLTVTANAGDTEIDTDTTFEGVEKLSLTTEVMDDFTYGGTLGIDAKYGQSVSFGVGVNYVGSSSADEFGVSGNIRFMF</sequence>
<evidence type="ECO:0000313" key="3">
    <source>
        <dbReference type="Proteomes" id="UP000823631"/>
    </source>
</evidence>
<dbReference type="AlphaFoldDB" id="A0A9D9DAB0"/>
<organism evidence="2 3">
    <name type="scientific">Candidatus Avisuccinivibrio stercorigallinarum</name>
    <dbReference type="NCBI Taxonomy" id="2840704"/>
    <lineage>
        <taxon>Bacteria</taxon>
        <taxon>Pseudomonadati</taxon>
        <taxon>Pseudomonadota</taxon>
        <taxon>Gammaproteobacteria</taxon>
        <taxon>Aeromonadales</taxon>
        <taxon>Succinivibrionaceae</taxon>
        <taxon>Succinivibrionaceae incertae sedis</taxon>
        <taxon>Candidatus Avisuccinivibrio</taxon>
    </lineage>
</organism>
<protein>
    <submittedName>
        <fullName evidence="2">Autotransporter outer membrane beta-barrel domain-containing protein</fullName>
    </submittedName>
</protein>
<dbReference type="EMBL" id="JADINH010000060">
    <property type="protein sequence ID" value="MBO8415333.1"/>
    <property type="molecule type" value="Genomic_DNA"/>
</dbReference>
<evidence type="ECO:0000259" key="1">
    <source>
        <dbReference type="PROSITE" id="PS51208"/>
    </source>
</evidence>
<name>A0A9D9DAB0_9GAMM</name>
<dbReference type="Gene3D" id="2.40.128.130">
    <property type="entry name" value="Autotransporter beta-domain"/>
    <property type="match status" value="1"/>
</dbReference>
<proteinExistence type="predicted"/>
<feature type="non-terminal residue" evidence="2">
    <location>
        <position position="1"/>
    </location>
</feature>
<dbReference type="SMART" id="SM00869">
    <property type="entry name" value="Autotransporter"/>
    <property type="match status" value="1"/>
</dbReference>
<evidence type="ECO:0000313" key="2">
    <source>
        <dbReference type="EMBL" id="MBO8415333.1"/>
    </source>
</evidence>